<evidence type="ECO:0000313" key="3">
    <source>
        <dbReference type="Proteomes" id="UP001320460"/>
    </source>
</evidence>
<keyword evidence="3" id="KW-1185">Reference proteome</keyword>
<sequence>MQVHEPAQATPGLMQGGVKKVRGTKTGMLKRSAGNRVCTHIENLISSLLRMFLKAVQYRNSFH</sequence>
<organism evidence="2 3">
    <name type="scientific">Phytobacter diazotrophicus</name>
    <dbReference type="NCBI Taxonomy" id="395631"/>
    <lineage>
        <taxon>Bacteria</taxon>
        <taxon>Pseudomonadati</taxon>
        <taxon>Pseudomonadota</taxon>
        <taxon>Gammaproteobacteria</taxon>
        <taxon>Enterobacterales</taxon>
        <taxon>Enterobacteriaceae</taxon>
        <taxon>Phytobacter</taxon>
    </lineage>
</organism>
<reference evidence="2 3" key="1">
    <citation type="submission" date="2021-12" db="EMBL/GenBank/DDBJ databases">
        <title>Complete genome sequence of Phytobacter diazotrophicus TA9734.</title>
        <authorList>
            <person name="Kubota H."/>
            <person name="Nakayama Y."/>
            <person name="Ariyoshi T."/>
        </authorList>
    </citation>
    <scope>NUCLEOTIDE SEQUENCE [LARGE SCALE GENOMIC DNA]</scope>
    <source>
        <strain evidence="2 3">TA9734</strain>
    </source>
</reference>
<accession>A0ABM7W046</accession>
<gene>
    <name evidence="2" type="ORF">PDTA9734_43370</name>
</gene>
<protein>
    <submittedName>
        <fullName evidence="2">Uncharacterized protein</fullName>
    </submittedName>
</protein>
<proteinExistence type="predicted"/>
<feature type="region of interest" description="Disordered" evidence="1">
    <location>
        <begin position="1"/>
        <end position="24"/>
    </location>
</feature>
<evidence type="ECO:0000256" key="1">
    <source>
        <dbReference type="SAM" id="MobiDB-lite"/>
    </source>
</evidence>
<dbReference type="EMBL" id="AP025334">
    <property type="protein sequence ID" value="BDD52850.1"/>
    <property type="molecule type" value="Genomic_DNA"/>
</dbReference>
<dbReference type="Proteomes" id="UP001320460">
    <property type="component" value="Chromosome"/>
</dbReference>
<name>A0ABM7W046_9ENTR</name>
<evidence type="ECO:0000313" key="2">
    <source>
        <dbReference type="EMBL" id="BDD52850.1"/>
    </source>
</evidence>